<dbReference type="Pfam" id="PF07690">
    <property type="entry name" value="MFS_1"/>
    <property type="match status" value="1"/>
</dbReference>
<dbReference type="Proteomes" id="UP001362999">
    <property type="component" value="Unassembled WGS sequence"/>
</dbReference>
<comment type="caution">
    <text evidence="9">The sequence shown here is derived from an EMBL/GenBank/DDBJ whole genome shotgun (WGS) entry which is preliminary data.</text>
</comment>
<feature type="transmembrane region" description="Helical" evidence="7">
    <location>
        <begin position="81"/>
        <end position="104"/>
    </location>
</feature>
<dbReference type="InterPro" id="IPR020846">
    <property type="entry name" value="MFS_dom"/>
</dbReference>
<protein>
    <submittedName>
        <fullName evidence="9">Major facilitator superfamily domain-containing protein</fullName>
    </submittedName>
</protein>
<dbReference type="InterPro" id="IPR036259">
    <property type="entry name" value="MFS_trans_sf"/>
</dbReference>
<dbReference type="InterPro" id="IPR051788">
    <property type="entry name" value="MFS_Transporter"/>
</dbReference>
<evidence type="ECO:0000259" key="8">
    <source>
        <dbReference type="PROSITE" id="PS50850"/>
    </source>
</evidence>
<comment type="similarity">
    <text evidence="2">Belongs to the major facilitator superfamily.</text>
</comment>
<organism evidence="9 10">
    <name type="scientific">Favolaschia claudopus</name>
    <dbReference type="NCBI Taxonomy" id="2862362"/>
    <lineage>
        <taxon>Eukaryota</taxon>
        <taxon>Fungi</taxon>
        <taxon>Dikarya</taxon>
        <taxon>Basidiomycota</taxon>
        <taxon>Agaricomycotina</taxon>
        <taxon>Agaricomycetes</taxon>
        <taxon>Agaricomycetidae</taxon>
        <taxon>Agaricales</taxon>
        <taxon>Marasmiineae</taxon>
        <taxon>Mycenaceae</taxon>
        <taxon>Favolaschia</taxon>
    </lineage>
</organism>
<evidence type="ECO:0000313" key="10">
    <source>
        <dbReference type="Proteomes" id="UP001362999"/>
    </source>
</evidence>
<evidence type="ECO:0000256" key="2">
    <source>
        <dbReference type="ARBA" id="ARBA00008335"/>
    </source>
</evidence>
<comment type="subcellular location">
    <subcellularLocation>
        <location evidence="1">Endomembrane system</location>
        <topology evidence="1">Multi-pass membrane protein</topology>
    </subcellularLocation>
</comment>
<keyword evidence="3" id="KW-0813">Transport</keyword>
<dbReference type="GO" id="GO:0016020">
    <property type="term" value="C:membrane"/>
    <property type="evidence" value="ECO:0007669"/>
    <property type="project" value="TreeGrafter"/>
</dbReference>
<dbReference type="Gene3D" id="1.20.1250.20">
    <property type="entry name" value="MFS general substrate transporter like domains"/>
    <property type="match status" value="1"/>
</dbReference>
<dbReference type="AlphaFoldDB" id="A0AAW0CI28"/>
<evidence type="ECO:0000256" key="1">
    <source>
        <dbReference type="ARBA" id="ARBA00004127"/>
    </source>
</evidence>
<proteinExistence type="inferred from homology"/>
<keyword evidence="6 7" id="KW-0472">Membrane</keyword>
<evidence type="ECO:0000256" key="6">
    <source>
        <dbReference type="ARBA" id="ARBA00023136"/>
    </source>
</evidence>
<sequence length="177" mass="19530">MDCSPPCTKENQSLPSDQASVKILDAPDELEAKSDSTADGRVLRARIYLCVIYLSMFLEGWNDGTSGPLLPRMQKFYGVGFLVVSLIFVVSCVGFIVGSIFNLYLHDRLGFGRMIVLGYLLQLVAFCIQAPAPPFPLFVFSYVFNGFGLAVQNAQTNAYVASLRHNSELYMGILHAM</sequence>
<evidence type="ECO:0000256" key="7">
    <source>
        <dbReference type="SAM" id="Phobius"/>
    </source>
</evidence>
<name>A0AAW0CI28_9AGAR</name>
<gene>
    <name evidence="9" type="ORF">R3P38DRAFT_3181199</name>
</gene>
<keyword evidence="10" id="KW-1185">Reference proteome</keyword>
<keyword evidence="4 7" id="KW-0812">Transmembrane</keyword>
<dbReference type="PROSITE" id="PS50850">
    <property type="entry name" value="MFS"/>
    <property type="match status" value="1"/>
</dbReference>
<dbReference type="GO" id="GO:0022857">
    <property type="term" value="F:transmembrane transporter activity"/>
    <property type="evidence" value="ECO:0007669"/>
    <property type="project" value="InterPro"/>
</dbReference>
<evidence type="ECO:0000313" key="9">
    <source>
        <dbReference type="EMBL" id="KAK7039473.1"/>
    </source>
</evidence>
<keyword evidence="5 7" id="KW-1133">Transmembrane helix</keyword>
<evidence type="ECO:0000256" key="4">
    <source>
        <dbReference type="ARBA" id="ARBA00022692"/>
    </source>
</evidence>
<evidence type="ECO:0000256" key="5">
    <source>
        <dbReference type="ARBA" id="ARBA00022989"/>
    </source>
</evidence>
<feature type="domain" description="Major facilitator superfamily (MFS) profile" evidence="8">
    <location>
        <begin position="48"/>
        <end position="177"/>
    </location>
</feature>
<dbReference type="SUPFAM" id="SSF103473">
    <property type="entry name" value="MFS general substrate transporter"/>
    <property type="match status" value="1"/>
</dbReference>
<dbReference type="GO" id="GO:0012505">
    <property type="term" value="C:endomembrane system"/>
    <property type="evidence" value="ECO:0007669"/>
    <property type="project" value="UniProtKB-SubCell"/>
</dbReference>
<evidence type="ECO:0000256" key="3">
    <source>
        <dbReference type="ARBA" id="ARBA00022448"/>
    </source>
</evidence>
<feature type="transmembrane region" description="Helical" evidence="7">
    <location>
        <begin position="43"/>
        <end position="61"/>
    </location>
</feature>
<dbReference type="InterPro" id="IPR011701">
    <property type="entry name" value="MFS"/>
</dbReference>
<dbReference type="PANTHER" id="PTHR23514:SF3">
    <property type="entry name" value="BYPASS OF STOP CODON PROTEIN 6"/>
    <property type="match status" value="1"/>
</dbReference>
<reference evidence="9 10" key="1">
    <citation type="journal article" date="2024" name="J Genomics">
        <title>Draft genome sequencing and assembly of Favolaschia claudopus CIRM-BRFM 2984 isolated from oak limbs.</title>
        <authorList>
            <person name="Navarro D."/>
            <person name="Drula E."/>
            <person name="Chaduli D."/>
            <person name="Cazenave R."/>
            <person name="Ahrendt S."/>
            <person name="Wang J."/>
            <person name="Lipzen A."/>
            <person name="Daum C."/>
            <person name="Barry K."/>
            <person name="Grigoriev I.V."/>
            <person name="Favel A."/>
            <person name="Rosso M.N."/>
            <person name="Martin F."/>
        </authorList>
    </citation>
    <scope>NUCLEOTIDE SEQUENCE [LARGE SCALE GENOMIC DNA]</scope>
    <source>
        <strain evidence="9 10">CIRM-BRFM 2984</strain>
    </source>
</reference>
<dbReference type="EMBL" id="JAWWNJ010000016">
    <property type="protein sequence ID" value="KAK7039473.1"/>
    <property type="molecule type" value="Genomic_DNA"/>
</dbReference>
<dbReference type="PANTHER" id="PTHR23514">
    <property type="entry name" value="BYPASS OF STOP CODON PROTEIN 6"/>
    <property type="match status" value="1"/>
</dbReference>
<feature type="transmembrane region" description="Helical" evidence="7">
    <location>
        <begin position="111"/>
        <end position="132"/>
    </location>
</feature>
<accession>A0AAW0CI28</accession>